<evidence type="ECO:0008006" key="11">
    <source>
        <dbReference type="Google" id="ProtNLM"/>
    </source>
</evidence>
<evidence type="ECO:0000256" key="5">
    <source>
        <dbReference type="ARBA" id="ARBA00022989"/>
    </source>
</evidence>
<evidence type="ECO:0000256" key="6">
    <source>
        <dbReference type="ARBA" id="ARBA00023136"/>
    </source>
</evidence>
<evidence type="ECO:0000256" key="4">
    <source>
        <dbReference type="ARBA" id="ARBA00022968"/>
    </source>
</evidence>
<dbReference type="GO" id="GO:0005794">
    <property type="term" value="C:Golgi apparatus"/>
    <property type="evidence" value="ECO:0007669"/>
    <property type="project" value="TreeGrafter"/>
</dbReference>
<evidence type="ECO:0000313" key="10">
    <source>
        <dbReference type="Proteomes" id="UP001497480"/>
    </source>
</evidence>
<comment type="similarity">
    <text evidence="2">Belongs to the PC-esterase family. TBL subfamily.</text>
</comment>
<proteinExistence type="inferred from homology"/>
<evidence type="ECO:0000313" key="9">
    <source>
        <dbReference type="EMBL" id="CAL0334732.1"/>
    </source>
</evidence>
<dbReference type="InterPro" id="IPR029962">
    <property type="entry name" value="TBL"/>
</dbReference>
<dbReference type="Proteomes" id="UP001497480">
    <property type="component" value="Unassembled WGS sequence"/>
</dbReference>
<dbReference type="PANTHER" id="PTHR32285">
    <property type="entry name" value="PROTEIN TRICHOME BIREFRINGENCE-LIKE 9-RELATED"/>
    <property type="match status" value="1"/>
</dbReference>
<evidence type="ECO:0000256" key="2">
    <source>
        <dbReference type="ARBA" id="ARBA00007727"/>
    </source>
</evidence>
<dbReference type="GO" id="GO:0016413">
    <property type="term" value="F:O-acetyltransferase activity"/>
    <property type="evidence" value="ECO:0007669"/>
    <property type="project" value="InterPro"/>
</dbReference>
<dbReference type="Pfam" id="PF14416">
    <property type="entry name" value="PMR5N"/>
    <property type="match status" value="1"/>
</dbReference>
<accession>A0AAV1YKZ3</accession>
<sequence>MKFEVPKGVFLLPLTLLVIVFLLPQIRNLNQSSSYKIYSSISEFITTPKVRCNIYSGNWTLYYESPYYNNETCHFMYHKHNCLKHGRPDREILKLRWKPDECELPLFDADQFLKLVRGKSMAFVGDSIGRNQMESLKNMTELDLYGYRNAFRTALRTIANLKGFKGLTYLVTHSPNHYENGEWYEGGTCDRTKPFTKEERHEYKREGLLKSLYDIQVEELTSVEKEARKNGLHFGLIDITELMTIRVDGHPSRYGSMVDNDKSIKDCVHWCISGPVDTWNKFLLYMMKLDGEN</sequence>
<dbReference type="InterPro" id="IPR026057">
    <property type="entry name" value="TBL_C"/>
</dbReference>
<dbReference type="InterPro" id="IPR025846">
    <property type="entry name" value="TBL_N"/>
</dbReference>
<protein>
    <recommendedName>
        <fullName evidence="11">Trichome birefringence-like N-terminal domain-containing protein</fullName>
    </recommendedName>
</protein>
<organism evidence="9 10">
    <name type="scientific">Lupinus luteus</name>
    <name type="common">European yellow lupine</name>
    <dbReference type="NCBI Taxonomy" id="3873"/>
    <lineage>
        <taxon>Eukaryota</taxon>
        <taxon>Viridiplantae</taxon>
        <taxon>Streptophyta</taxon>
        <taxon>Embryophyta</taxon>
        <taxon>Tracheophyta</taxon>
        <taxon>Spermatophyta</taxon>
        <taxon>Magnoliopsida</taxon>
        <taxon>eudicotyledons</taxon>
        <taxon>Gunneridae</taxon>
        <taxon>Pentapetalae</taxon>
        <taxon>rosids</taxon>
        <taxon>fabids</taxon>
        <taxon>Fabales</taxon>
        <taxon>Fabaceae</taxon>
        <taxon>Papilionoideae</taxon>
        <taxon>50 kb inversion clade</taxon>
        <taxon>genistoids sensu lato</taxon>
        <taxon>core genistoids</taxon>
        <taxon>Genisteae</taxon>
        <taxon>Lupinus</taxon>
    </lineage>
</organism>
<name>A0AAV1YKZ3_LUPLU</name>
<keyword evidence="5" id="KW-1133">Transmembrane helix</keyword>
<keyword evidence="3" id="KW-0812">Transmembrane</keyword>
<keyword evidence="4" id="KW-0735">Signal-anchor</keyword>
<dbReference type="EMBL" id="CAXHTB010000026">
    <property type="protein sequence ID" value="CAL0334732.1"/>
    <property type="molecule type" value="Genomic_DNA"/>
</dbReference>
<evidence type="ECO:0000256" key="3">
    <source>
        <dbReference type="ARBA" id="ARBA00022692"/>
    </source>
</evidence>
<reference evidence="9 10" key="1">
    <citation type="submission" date="2024-03" db="EMBL/GenBank/DDBJ databases">
        <authorList>
            <person name="Martinez-Hernandez J."/>
        </authorList>
    </citation>
    <scope>NUCLEOTIDE SEQUENCE [LARGE SCALE GENOMIC DNA]</scope>
</reference>
<evidence type="ECO:0000259" key="7">
    <source>
        <dbReference type="Pfam" id="PF13839"/>
    </source>
</evidence>
<dbReference type="Pfam" id="PF13839">
    <property type="entry name" value="PC-Esterase"/>
    <property type="match status" value="2"/>
</dbReference>
<evidence type="ECO:0000256" key="1">
    <source>
        <dbReference type="ARBA" id="ARBA00004167"/>
    </source>
</evidence>
<comment type="subcellular location">
    <subcellularLocation>
        <location evidence="1">Membrane</location>
        <topology evidence="1">Single-pass membrane protein</topology>
    </subcellularLocation>
</comment>
<dbReference type="GO" id="GO:0016020">
    <property type="term" value="C:membrane"/>
    <property type="evidence" value="ECO:0007669"/>
    <property type="project" value="UniProtKB-SubCell"/>
</dbReference>
<feature type="domain" description="Trichome birefringence-like N-terminal" evidence="8">
    <location>
        <begin position="51"/>
        <end position="103"/>
    </location>
</feature>
<comment type="caution">
    <text evidence="9">The sequence shown here is derived from an EMBL/GenBank/DDBJ whole genome shotgun (WGS) entry which is preliminary data.</text>
</comment>
<gene>
    <name evidence="9" type="ORF">LLUT_LOCUS35792</name>
</gene>
<evidence type="ECO:0000259" key="8">
    <source>
        <dbReference type="Pfam" id="PF14416"/>
    </source>
</evidence>
<feature type="domain" description="Trichome birefringence-like C-terminal" evidence="7">
    <location>
        <begin position="144"/>
        <end position="285"/>
    </location>
</feature>
<dbReference type="PANTHER" id="PTHR32285:SF250">
    <property type="entry name" value="PMR5_CAS1P GDSL_SGNH-LIKE ACYL-ESTERASE FAMILY PROTEIN"/>
    <property type="match status" value="1"/>
</dbReference>
<feature type="domain" description="Trichome birefringence-like C-terminal" evidence="7">
    <location>
        <begin position="104"/>
        <end position="136"/>
    </location>
</feature>
<dbReference type="AlphaFoldDB" id="A0AAV1YKZ3"/>
<keyword evidence="6" id="KW-0472">Membrane</keyword>
<keyword evidence="10" id="KW-1185">Reference proteome</keyword>